<dbReference type="Pfam" id="PF12937">
    <property type="entry name" value="F-box-like"/>
    <property type="match status" value="1"/>
</dbReference>
<dbReference type="CDD" id="cd09917">
    <property type="entry name" value="F-box_SF"/>
    <property type="match status" value="1"/>
</dbReference>
<evidence type="ECO:0000259" key="1">
    <source>
        <dbReference type="PROSITE" id="PS50181"/>
    </source>
</evidence>
<comment type="caution">
    <text evidence="2">The sequence shown here is derived from an EMBL/GenBank/DDBJ whole genome shotgun (WGS) entry which is preliminary data.</text>
</comment>
<proteinExistence type="predicted"/>
<name>A0A9P4URQ1_9PEZI</name>
<dbReference type="InterPro" id="IPR001810">
    <property type="entry name" value="F-box_dom"/>
</dbReference>
<accession>A0A9P4URQ1</accession>
<organism evidence="2 3">
    <name type="scientific">Polychaeton citri CBS 116435</name>
    <dbReference type="NCBI Taxonomy" id="1314669"/>
    <lineage>
        <taxon>Eukaryota</taxon>
        <taxon>Fungi</taxon>
        <taxon>Dikarya</taxon>
        <taxon>Ascomycota</taxon>
        <taxon>Pezizomycotina</taxon>
        <taxon>Dothideomycetes</taxon>
        <taxon>Dothideomycetidae</taxon>
        <taxon>Capnodiales</taxon>
        <taxon>Capnodiaceae</taxon>
        <taxon>Polychaeton</taxon>
    </lineage>
</organism>
<dbReference type="PROSITE" id="PS50181">
    <property type="entry name" value="FBOX"/>
    <property type="match status" value="1"/>
</dbReference>
<reference evidence="2" key="1">
    <citation type="journal article" date="2020" name="Stud. Mycol.">
        <title>101 Dothideomycetes genomes: a test case for predicting lifestyles and emergence of pathogens.</title>
        <authorList>
            <person name="Haridas S."/>
            <person name="Albert R."/>
            <person name="Binder M."/>
            <person name="Bloem J."/>
            <person name="Labutti K."/>
            <person name="Salamov A."/>
            <person name="Andreopoulos B."/>
            <person name="Baker S."/>
            <person name="Barry K."/>
            <person name="Bills G."/>
            <person name="Bluhm B."/>
            <person name="Cannon C."/>
            <person name="Castanera R."/>
            <person name="Culley D."/>
            <person name="Daum C."/>
            <person name="Ezra D."/>
            <person name="Gonzalez J."/>
            <person name="Henrissat B."/>
            <person name="Kuo A."/>
            <person name="Liang C."/>
            <person name="Lipzen A."/>
            <person name="Lutzoni F."/>
            <person name="Magnuson J."/>
            <person name="Mondo S."/>
            <person name="Nolan M."/>
            <person name="Ohm R."/>
            <person name="Pangilinan J."/>
            <person name="Park H.-J."/>
            <person name="Ramirez L."/>
            <person name="Alfaro M."/>
            <person name="Sun H."/>
            <person name="Tritt A."/>
            <person name="Yoshinaga Y."/>
            <person name="Zwiers L.-H."/>
            <person name="Turgeon B."/>
            <person name="Goodwin S."/>
            <person name="Spatafora J."/>
            <person name="Crous P."/>
            <person name="Grigoriev I."/>
        </authorList>
    </citation>
    <scope>NUCLEOTIDE SEQUENCE</scope>
    <source>
        <strain evidence="2">CBS 116435</strain>
    </source>
</reference>
<gene>
    <name evidence="2" type="ORF">K431DRAFT_221200</name>
</gene>
<dbReference type="OrthoDB" id="5126814at2759"/>
<dbReference type="SUPFAM" id="SSF81383">
    <property type="entry name" value="F-box domain"/>
    <property type="match status" value="1"/>
</dbReference>
<feature type="domain" description="F-box" evidence="1">
    <location>
        <begin position="1"/>
        <end position="50"/>
    </location>
</feature>
<dbReference type="EMBL" id="MU003780">
    <property type="protein sequence ID" value="KAF2722836.1"/>
    <property type="molecule type" value="Genomic_DNA"/>
</dbReference>
<dbReference type="Gene3D" id="1.20.1280.50">
    <property type="match status" value="1"/>
</dbReference>
<keyword evidence="3" id="KW-1185">Reference proteome</keyword>
<evidence type="ECO:0000313" key="3">
    <source>
        <dbReference type="Proteomes" id="UP000799441"/>
    </source>
</evidence>
<evidence type="ECO:0000313" key="2">
    <source>
        <dbReference type="EMBL" id="KAF2722836.1"/>
    </source>
</evidence>
<dbReference type="AlphaFoldDB" id="A0A9P4URQ1"/>
<dbReference type="SMART" id="SM00256">
    <property type="entry name" value="FBOX"/>
    <property type="match status" value="1"/>
</dbReference>
<protein>
    <recommendedName>
        <fullName evidence="1">F-box domain-containing protein</fullName>
    </recommendedName>
</protein>
<dbReference type="InterPro" id="IPR036047">
    <property type="entry name" value="F-box-like_dom_sf"/>
</dbReference>
<sequence>MSAMSLPLELQQQIFSFLDTKSFYSARQACRWWRFASNNTVTLSRHLKKLPILPQVDPRTSTPLELQGLFNEAAYSLLVGLDVQRKHDLPGNVSDVLPAQRICATSNGDRQVTLNNRIISLYDTSSKPRRLLTKRPQNDLKETVGGGPWLRVNSKAHHQLALSSDGNMLAVAQERTIQIYNLTDEPDSFTVNQYISSAAGHYICGLAFEQGDHVLRVRLSGKGTVLYLGTPPTAAKSMGKKANIEFWKSKAGLRHSFLDTSRITLASSDDDYTARLSGLQLLRPLRDGWLFAAQCHGGSQCSRYVIGHIRASVPDNTSESTAESDGVTILADLHSYLSAWHYSLNTHAETGLGMWENMPSAHEHHPVFAMNEDSNLLALGETDKKCVRPKPLTSLFLYRLPTLKSMEAMLSQRSRQSGAKWASLSSFLDRLETQQRDEDTVMEDTSPEPKYEIGRLPICLSTIRGDLTDLAFTTGSGVELIAKTGDCTRIWRMSEV</sequence>
<dbReference type="Proteomes" id="UP000799441">
    <property type="component" value="Unassembled WGS sequence"/>
</dbReference>